<keyword evidence="2" id="KW-1185">Reference proteome</keyword>
<dbReference type="Proteomes" id="UP000805193">
    <property type="component" value="Unassembled WGS sequence"/>
</dbReference>
<reference evidence="1 2" key="1">
    <citation type="journal article" date="2020" name="Cell">
        <title>Large-Scale Comparative Analyses of Tick Genomes Elucidate Their Genetic Diversity and Vector Capacities.</title>
        <authorList>
            <consortium name="Tick Genome and Microbiome Consortium (TIGMIC)"/>
            <person name="Jia N."/>
            <person name="Wang J."/>
            <person name="Shi W."/>
            <person name="Du L."/>
            <person name="Sun Y."/>
            <person name="Zhan W."/>
            <person name="Jiang J.F."/>
            <person name="Wang Q."/>
            <person name="Zhang B."/>
            <person name="Ji P."/>
            <person name="Bell-Sakyi L."/>
            <person name="Cui X.M."/>
            <person name="Yuan T.T."/>
            <person name="Jiang B.G."/>
            <person name="Yang W.F."/>
            <person name="Lam T.T."/>
            <person name="Chang Q.C."/>
            <person name="Ding S.J."/>
            <person name="Wang X.J."/>
            <person name="Zhu J.G."/>
            <person name="Ruan X.D."/>
            <person name="Zhao L."/>
            <person name="Wei J.T."/>
            <person name="Ye R.Z."/>
            <person name="Que T.C."/>
            <person name="Du C.H."/>
            <person name="Zhou Y.H."/>
            <person name="Cheng J.X."/>
            <person name="Dai P.F."/>
            <person name="Guo W.B."/>
            <person name="Han X.H."/>
            <person name="Huang E.J."/>
            <person name="Li L.F."/>
            <person name="Wei W."/>
            <person name="Gao Y.C."/>
            <person name="Liu J.Z."/>
            <person name="Shao H.Z."/>
            <person name="Wang X."/>
            <person name="Wang C.C."/>
            <person name="Yang T.C."/>
            <person name="Huo Q.B."/>
            <person name="Li W."/>
            <person name="Chen H.Y."/>
            <person name="Chen S.E."/>
            <person name="Zhou L.G."/>
            <person name="Ni X.B."/>
            <person name="Tian J.H."/>
            <person name="Sheng Y."/>
            <person name="Liu T."/>
            <person name="Pan Y.S."/>
            <person name="Xia L.Y."/>
            <person name="Li J."/>
            <person name="Zhao F."/>
            <person name="Cao W.C."/>
        </authorList>
    </citation>
    <scope>NUCLEOTIDE SEQUENCE [LARGE SCALE GENOMIC DNA]</scope>
    <source>
        <strain evidence="1">Iper-2018</strain>
    </source>
</reference>
<evidence type="ECO:0000313" key="2">
    <source>
        <dbReference type="Proteomes" id="UP000805193"/>
    </source>
</evidence>
<name>A0AC60P3W5_IXOPE</name>
<evidence type="ECO:0000313" key="1">
    <source>
        <dbReference type="EMBL" id="KAG0414075.1"/>
    </source>
</evidence>
<protein>
    <submittedName>
        <fullName evidence="1">Uncharacterized protein</fullName>
    </submittedName>
</protein>
<proteinExistence type="predicted"/>
<sequence>MNQISFLSRTYWVCPPPVGRGGELEKRRRSVEFGCRLHHAPVFLYTLLHLTGAASDLKHIDDSLMFSINWPGSTADDIGNGRLASDQPDLTKQEDQESLWVVSADNERYQCMLPKTLTSKTDADRSTPYTGPSPLMLLKPLFTRMFCSYKLEQYWTYELCHGKSIRQYHEENQPSKNRQFQIVLQQFHLGRYDADKMEKDEADYLQQLKSRQEASNKKVRPPTMRLEGLEMPYFTVNMTDGTMCDINNVRRMTSVLYVCSEDSRNDILSLEEVSTCEYQVVVLTPYLCAHPDYRLDFAPENHISCIAKDGAPTRPKRMVLMDQEAHGLLYPEEQSPRSPRENRPPVVDPVSVGGSGAPPHDPKLLQDFLSGEHCLTGGVGWWKYEFCYGKRVTQFHEEKDKPRTSILLGTWDKKSHVTWIEERSERKPKKGKIPKYVTHFYSGGDFCDATKKPRAVEVRLRCKDVKGHPDSVSLYLLEPRTCEYILGVESPIICNLLHNLDEHGLQQVTSDS</sequence>
<organism evidence="1 2">
    <name type="scientific">Ixodes persulcatus</name>
    <name type="common">Taiga tick</name>
    <dbReference type="NCBI Taxonomy" id="34615"/>
    <lineage>
        <taxon>Eukaryota</taxon>
        <taxon>Metazoa</taxon>
        <taxon>Ecdysozoa</taxon>
        <taxon>Arthropoda</taxon>
        <taxon>Chelicerata</taxon>
        <taxon>Arachnida</taxon>
        <taxon>Acari</taxon>
        <taxon>Parasitiformes</taxon>
        <taxon>Ixodida</taxon>
        <taxon>Ixodoidea</taxon>
        <taxon>Ixodidae</taxon>
        <taxon>Ixodinae</taxon>
        <taxon>Ixodes</taxon>
    </lineage>
</organism>
<gene>
    <name evidence="1" type="ORF">HPB47_008775</name>
</gene>
<accession>A0AC60P3W5</accession>
<dbReference type="EMBL" id="JABSTQ010011206">
    <property type="protein sequence ID" value="KAG0414075.1"/>
    <property type="molecule type" value="Genomic_DNA"/>
</dbReference>
<comment type="caution">
    <text evidence="1">The sequence shown here is derived from an EMBL/GenBank/DDBJ whole genome shotgun (WGS) entry which is preliminary data.</text>
</comment>